<dbReference type="RefSeq" id="WP_160992781.1">
    <property type="nucleotide sequence ID" value="NZ_WWCO01000031.1"/>
</dbReference>
<evidence type="ECO:0000313" key="2">
    <source>
        <dbReference type="EMBL" id="MYM37470.1"/>
    </source>
</evidence>
<evidence type="ECO:0000256" key="1">
    <source>
        <dbReference type="SAM" id="Phobius"/>
    </source>
</evidence>
<keyword evidence="3" id="KW-1185">Reference proteome</keyword>
<name>A0ABW9VF32_9BURK</name>
<keyword evidence="1" id="KW-1133">Transmembrane helix</keyword>
<dbReference type="Proteomes" id="UP000449678">
    <property type="component" value="Unassembled WGS sequence"/>
</dbReference>
<organism evidence="2 3">
    <name type="scientific">Duganella lactea</name>
    <dbReference type="NCBI Taxonomy" id="2692173"/>
    <lineage>
        <taxon>Bacteria</taxon>
        <taxon>Pseudomonadati</taxon>
        <taxon>Pseudomonadota</taxon>
        <taxon>Betaproteobacteria</taxon>
        <taxon>Burkholderiales</taxon>
        <taxon>Oxalobacteraceae</taxon>
        <taxon>Telluria group</taxon>
        <taxon>Duganella</taxon>
    </lineage>
</organism>
<proteinExistence type="predicted"/>
<keyword evidence="1" id="KW-0812">Transmembrane</keyword>
<gene>
    <name evidence="2" type="ORF">GTP38_24395</name>
</gene>
<feature type="transmembrane region" description="Helical" evidence="1">
    <location>
        <begin position="21"/>
        <end position="43"/>
    </location>
</feature>
<comment type="caution">
    <text evidence="2">The sequence shown here is derived from an EMBL/GenBank/DDBJ whole genome shotgun (WGS) entry which is preliminary data.</text>
</comment>
<keyword evidence="1" id="KW-0472">Membrane</keyword>
<reference evidence="2 3" key="1">
    <citation type="submission" date="2019-12" db="EMBL/GenBank/DDBJ databases">
        <title>Novel species isolated from a subtropical stream in China.</title>
        <authorList>
            <person name="Lu H."/>
        </authorList>
    </citation>
    <scope>NUCLEOTIDE SEQUENCE [LARGE SCALE GENOMIC DNA]</scope>
    <source>
        <strain evidence="2 3">FT94W</strain>
    </source>
</reference>
<feature type="transmembrane region" description="Helical" evidence="1">
    <location>
        <begin position="63"/>
        <end position="81"/>
    </location>
</feature>
<protein>
    <submittedName>
        <fullName evidence="2">Uncharacterized protein</fullName>
    </submittedName>
</protein>
<dbReference type="EMBL" id="WWCO01000031">
    <property type="protein sequence ID" value="MYM37470.1"/>
    <property type="molecule type" value="Genomic_DNA"/>
</dbReference>
<sequence>MKDSKIYRKIKPYCNRRLFPILLLWTCSLLVYRGLFFGTGYLSVAEPSNFHLVDLSTFGDGRVVLLLTLSVLTVMGISSLVKANVNRKPINLGRIEAVTGHLWDEVSSASTHAVAALFASIYWQDTVQLSPPQIAERMMIVVGLALFGFACYDIEEPESMSINDSQAVNPARGWSL</sequence>
<evidence type="ECO:0000313" key="3">
    <source>
        <dbReference type="Proteomes" id="UP000449678"/>
    </source>
</evidence>
<accession>A0ABW9VF32</accession>